<dbReference type="RefSeq" id="WP_099477804.1">
    <property type="nucleotide sequence ID" value="NZ_CP016809.1"/>
</dbReference>
<evidence type="ECO:0000313" key="7">
    <source>
        <dbReference type="EMBL" id="ANY73357.1"/>
    </source>
</evidence>
<feature type="domain" description="RNA polymerase sigma factor 70 region 4 type 2" evidence="6">
    <location>
        <begin position="107"/>
        <end position="153"/>
    </location>
</feature>
<dbReference type="InterPro" id="IPR039425">
    <property type="entry name" value="RNA_pol_sigma-70-like"/>
</dbReference>
<keyword evidence="2" id="KW-0805">Transcription regulation</keyword>
<evidence type="ECO:0000256" key="2">
    <source>
        <dbReference type="ARBA" id="ARBA00023015"/>
    </source>
</evidence>
<dbReference type="GO" id="GO:0016987">
    <property type="term" value="F:sigma factor activity"/>
    <property type="evidence" value="ECO:0007669"/>
    <property type="project" value="UniProtKB-KW"/>
</dbReference>
<dbReference type="EMBL" id="CP016809">
    <property type="protein sequence ID" value="ANY73357.1"/>
    <property type="molecule type" value="Genomic_DNA"/>
</dbReference>
<evidence type="ECO:0000256" key="4">
    <source>
        <dbReference type="ARBA" id="ARBA00023163"/>
    </source>
</evidence>
<dbReference type="KEGG" id="pib:BBD41_12615"/>
<dbReference type="GO" id="GO:0006352">
    <property type="term" value="P:DNA-templated transcription initiation"/>
    <property type="evidence" value="ECO:0007669"/>
    <property type="project" value="InterPro"/>
</dbReference>
<sequence>MQTYSLRPGGDIAEAYEVYGGMLFKIAMVYLGNKQDAEEAMQETFIKLMNKAPVFIDREHEKAWLIRVITNQCKNMLSSLWRKRVTRMEHMDDYFEEPSERLLMDHVMGLPFKYKSVIHLFYYEDYSVRQIAGILQISESAVKMRLQRGRKLLRMDLEGEECP</sequence>
<reference evidence="7" key="1">
    <citation type="submission" date="2016-08" db="EMBL/GenBank/DDBJ databases">
        <title>Complete Genome Seqeunce of Paenibacillus sp. nov. IHBB 9852 from high altitute lake of Indian trans-Himalayas.</title>
        <authorList>
            <person name="Kiran S."/>
            <person name="Swarnkar M.K."/>
            <person name="Rana A."/>
            <person name="Tewari R."/>
            <person name="Gulati A."/>
        </authorList>
    </citation>
    <scope>NUCLEOTIDE SEQUENCE [LARGE SCALE GENOMIC DNA]</scope>
    <source>
        <strain evidence="7">IHBB 9852</strain>
    </source>
</reference>
<dbReference type="CDD" id="cd06171">
    <property type="entry name" value="Sigma70_r4"/>
    <property type="match status" value="1"/>
</dbReference>
<evidence type="ECO:0000256" key="3">
    <source>
        <dbReference type="ARBA" id="ARBA00023082"/>
    </source>
</evidence>
<dbReference type="PANTHER" id="PTHR43133">
    <property type="entry name" value="RNA POLYMERASE ECF-TYPE SIGMA FACTO"/>
    <property type="match status" value="1"/>
</dbReference>
<keyword evidence="4" id="KW-0804">Transcription</keyword>
<dbReference type="GO" id="GO:0003677">
    <property type="term" value="F:DNA binding"/>
    <property type="evidence" value="ECO:0007669"/>
    <property type="project" value="InterPro"/>
</dbReference>
<keyword evidence="3" id="KW-0731">Sigma factor</keyword>
<evidence type="ECO:0000259" key="6">
    <source>
        <dbReference type="Pfam" id="PF08281"/>
    </source>
</evidence>
<proteinExistence type="inferred from homology"/>
<dbReference type="PANTHER" id="PTHR43133:SF60">
    <property type="entry name" value="RNA POLYMERASE SIGMA FACTOR SIGV"/>
    <property type="match status" value="1"/>
</dbReference>
<evidence type="ECO:0000256" key="1">
    <source>
        <dbReference type="ARBA" id="ARBA00010641"/>
    </source>
</evidence>
<dbReference type="InterPro" id="IPR013325">
    <property type="entry name" value="RNA_pol_sigma_r2"/>
</dbReference>
<dbReference type="InterPro" id="IPR014284">
    <property type="entry name" value="RNA_pol_sigma-70_dom"/>
</dbReference>
<dbReference type="InterPro" id="IPR013249">
    <property type="entry name" value="RNA_pol_sigma70_r4_t2"/>
</dbReference>
<organism evidence="7">
    <name type="scientific">Paenibacillus ihbetae</name>
    <dbReference type="NCBI Taxonomy" id="1870820"/>
    <lineage>
        <taxon>Bacteria</taxon>
        <taxon>Bacillati</taxon>
        <taxon>Bacillota</taxon>
        <taxon>Bacilli</taxon>
        <taxon>Bacillales</taxon>
        <taxon>Paenibacillaceae</taxon>
        <taxon>Paenibacillus</taxon>
    </lineage>
</organism>
<dbReference type="Pfam" id="PF04542">
    <property type="entry name" value="Sigma70_r2"/>
    <property type="match status" value="1"/>
</dbReference>
<dbReference type="Gene3D" id="1.10.10.10">
    <property type="entry name" value="Winged helix-like DNA-binding domain superfamily/Winged helix DNA-binding domain"/>
    <property type="match status" value="1"/>
</dbReference>
<dbReference type="Pfam" id="PF08281">
    <property type="entry name" value="Sigma70_r4_2"/>
    <property type="match status" value="1"/>
</dbReference>
<protein>
    <submittedName>
        <fullName evidence="7">RNA polymerase subunit sigma-24</fullName>
    </submittedName>
</protein>
<dbReference type="NCBIfam" id="TIGR02937">
    <property type="entry name" value="sigma70-ECF"/>
    <property type="match status" value="1"/>
</dbReference>
<dbReference type="InterPro" id="IPR007627">
    <property type="entry name" value="RNA_pol_sigma70_r2"/>
</dbReference>
<evidence type="ECO:0000259" key="5">
    <source>
        <dbReference type="Pfam" id="PF04542"/>
    </source>
</evidence>
<dbReference type="AlphaFoldDB" id="A0A1B2E0E2"/>
<dbReference type="Gene3D" id="1.10.1740.10">
    <property type="match status" value="1"/>
</dbReference>
<comment type="similarity">
    <text evidence="1">Belongs to the sigma-70 factor family. ECF subfamily.</text>
</comment>
<dbReference type="SUPFAM" id="SSF88946">
    <property type="entry name" value="Sigma2 domain of RNA polymerase sigma factors"/>
    <property type="match status" value="1"/>
</dbReference>
<gene>
    <name evidence="7" type="ORF">BBD41_12615</name>
</gene>
<dbReference type="SUPFAM" id="SSF88659">
    <property type="entry name" value="Sigma3 and sigma4 domains of RNA polymerase sigma factors"/>
    <property type="match status" value="1"/>
</dbReference>
<accession>A0A1B2E0E2</accession>
<feature type="domain" description="RNA polymerase sigma-70 region 2" evidence="5">
    <location>
        <begin position="16"/>
        <end position="82"/>
    </location>
</feature>
<name>A0A1B2E0E2_9BACL</name>
<dbReference type="InterPro" id="IPR013324">
    <property type="entry name" value="RNA_pol_sigma_r3/r4-like"/>
</dbReference>
<dbReference type="InterPro" id="IPR036388">
    <property type="entry name" value="WH-like_DNA-bd_sf"/>
</dbReference>